<feature type="compositionally biased region" description="Low complexity" evidence="1">
    <location>
        <begin position="21"/>
        <end position="30"/>
    </location>
</feature>
<evidence type="ECO:0000313" key="3">
    <source>
        <dbReference type="Proteomes" id="UP000245764"/>
    </source>
</evidence>
<evidence type="ECO:0000313" key="2">
    <source>
        <dbReference type="EMBL" id="SMR62474.1"/>
    </source>
</evidence>
<reference evidence="3" key="1">
    <citation type="submission" date="2017-05" db="EMBL/GenBank/DDBJ databases">
        <authorList>
            <person name="Song R."/>
            <person name="Chenine A.L."/>
            <person name="Ruprecht R.M."/>
        </authorList>
    </citation>
    <scope>NUCLEOTIDE SEQUENCE [LARGE SCALE GENOMIC DNA]</scope>
</reference>
<dbReference type="EMBL" id="LT854269">
    <property type="protein sequence ID" value="SMR62474.1"/>
    <property type="molecule type" value="Genomic_DNA"/>
</dbReference>
<sequence length="144" mass="15990">MSPSRPSTPFSFFTTRRDHTTTTTTTTTSSDSRWDLIDDSDDSEQCRRPDIFSLQQHILQHLIRHARWHVLSHILVVFILAHSPRTLRAGSPAERYTAVFSTGNDTTAVTTIIKSLDRVETMTSAGMDAACDLSLAVLIGVGML</sequence>
<dbReference type="AlphaFoldDB" id="A0A2H1H9K6"/>
<dbReference type="Proteomes" id="UP000245764">
    <property type="component" value="Chromosome 18"/>
</dbReference>
<feature type="compositionally biased region" description="Low complexity" evidence="1">
    <location>
        <begin position="1"/>
        <end position="14"/>
    </location>
</feature>
<feature type="region of interest" description="Disordered" evidence="1">
    <location>
        <begin position="1"/>
        <end position="30"/>
    </location>
</feature>
<gene>
    <name evidence="2" type="ORF">ZT1E4_G11788</name>
</gene>
<organism evidence="2 3">
    <name type="scientific">Zymoseptoria tritici ST99CH_1E4</name>
    <dbReference type="NCBI Taxonomy" id="1276532"/>
    <lineage>
        <taxon>Eukaryota</taxon>
        <taxon>Fungi</taxon>
        <taxon>Dikarya</taxon>
        <taxon>Ascomycota</taxon>
        <taxon>Pezizomycotina</taxon>
        <taxon>Dothideomycetes</taxon>
        <taxon>Dothideomycetidae</taxon>
        <taxon>Mycosphaerellales</taxon>
        <taxon>Mycosphaerellaceae</taxon>
        <taxon>Zymoseptoria</taxon>
    </lineage>
</organism>
<protein>
    <submittedName>
        <fullName evidence="2">Uncharacterized protein</fullName>
    </submittedName>
</protein>
<evidence type="ECO:0000256" key="1">
    <source>
        <dbReference type="SAM" id="MobiDB-lite"/>
    </source>
</evidence>
<accession>A0A2H1H9K6</accession>
<proteinExistence type="predicted"/>
<name>A0A2H1H9K6_ZYMTR</name>